<evidence type="ECO:0000259" key="5">
    <source>
        <dbReference type="Pfam" id="PF01145"/>
    </source>
</evidence>
<evidence type="ECO:0000313" key="7">
    <source>
        <dbReference type="Proteomes" id="UP000282613"/>
    </source>
</evidence>
<dbReference type="Proteomes" id="UP000282613">
    <property type="component" value="Unassembled WGS sequence"/>
</dbReference>
<organism evidence="8">
    <name type="scientific">Taenia asiatica</name>
    <name type="common">Asian tapeworm</name>
    <dbReference type="NCBI Taxonomy" id="60517"/>
    <lineage>
        <taxon>Eukaryota</taxon>
        <taxon>Metazoa</taxon>
        <taxon>Spiralia</taxon>
        <taxon>Lophotrochozoa</taxon>
        <taxon>Platyhelminthes</taxon>
        <taxon>Cestoda</taxon>
        <taxon>Eucestoda</taxon>
        <taxon>Cyclophyllidea</taxon>
        <taxon>Taeniidae</taxon>
        <taxon>Taenia</taxon>
    </lineage>
</organism>
<dbReference type="InterPro" id="IPR001107">
    <property type="entry name" value="Band_7"/>
</dbReference>
<reference evidence="6 7" key="2">
    <citation type="submission" date="2018-11" db="EMBL/GenBank/DDBJ databases">
        <authorList>
            <consortium name="Pathogen Informatics"/>
        </authorList>
    </citation>
    <scope>NUCLEOTIDE SEQUENCE [LARGE SCALE GENOMIC DNA]</scope>
</reference>
<keyword evidence="7" id="KW-1185">Reference proteome</keyword>
<dbReference type="EMBL" id="UYRS01019112">
    <property type="protein sequence ID" value="VDK42974.1"/>
    <property type="molecule type" value="Genomic_DNA"/>
</dbReference>
<feature type="domain" description="Band 7" evidence="5">
    <location>
        <begin position="141"/>
        <end position="255"/>
    </location>
</feature>
<dbReference type="PANTHER" id="PTHR13806:SF46">
    <property type="entry name" value="FLOTILLIN-1-RELATED"/>
    <property type="match status" value="1"/>
</dbReference>
<dbReference type="InterPro" id="IPR036013">
    <property type="entry name" value="Band_7/SPFH_dom_sf"/>
</dbReference>
<dbReference type="GO" id="GO:0045661">
    <property type="term" value="P:regulation of myoblast differentiation"/>
    <property type="evidence" value="ECO:0007669"/>
    <property type="project" value="TreeGrafter"/>
</dbReference>
<evidence type="ECO:0000256" key="2">
    <source>
        <dbReference type="ARBA" id="ARBA00007161"/>
    </source>
</evidence>
<dbReference type="WBParaSite" id="TASK_0000935501-mRNA-1">
    <property type="protein sequence ID" value="TASK_0000935501-mRNA-1"/>
    <property type="gene ID" value="TASK_0000935501"/>
</dbReference>
<dbReference type="GO" id="GO:0031410">
    <property type="term" value="C:cytoplasmic vesicle"/>
    <property type="evidence" value="ECO:0007669"/>
    <property type="project" value="TreeGrafter"/>
</dbReference>
<keyword evidence="3" id="KW-0472">Membrane</keyword>
<dbReference type="PANTHER" id="PTHR13806">
    <property type="entry name" value="FLOTILLIN-RELATED"/>
    <property type="match status" value="1"/>
</dbReference>
<evidence type="ECO:0000313" key="8">
    <source>
        <dbReference type="WBParaSite" id="TASK_0000935501-mRNA-1"/>
    </source>
</evidence>
<dbReference type="Pfam" id="PF01145">
    <property type="entry name" value="Band_7"/>
    <property type="match status" value="1"/>
</dbReference>
<evidence type="ECO:0000256" key="4">
    <source>
        <dbReference type="RuleBase" id="RU366054"/>
    </source>
</evidence>
<accession>A0A0R3WEU2</accession>
<dbReference type="Gene3D" id="3.30.479.30">
    <property type="entry name" value="Band 7 domain"/>
    <property type="match status" value="1"/>
</dbReference>
<protein>
    <submittedName>
        <fullName evidence="8">PHB domain-containing protein</fullName>
    </submittedName>
</protein>
<gene>
    <name evidence="6" type="ORF">TASK_LOCUS9356</name>
</gene>
<evidence type="ECO:0000256" key="1">
    <source>
        <dbReference type="ARBA" id="ARBA00004370"/>
    </source>
</evidence>
<dbReference type="OrthoDB" id="6080404at2759"/>
<comment type="subcellular location">
    <subcellularLocation>
        <location evidence="1">Membrane</location>
    </subcellularLocation>
</comment>
<dbReference type="STRING" id="60517.A0A0R3WEU2"/>
<dbReference type="SUPFAM" id="SSF117892">
    <property type="entry name" value="Band 7/SPFH domain"/>
    <property type="match status" value="1"/>
</dbReference>
<dbReference type="AlphaFoldDB" id="A0A0R3WEU2"/>
<name>A0A0R3WEU2_TAEAS</name>
<dbReference type="InterPro" id="IPR027705">
    <property type="entry name" value="Flotillin_fam"/>
</dbReference>
<dbReference type="CDD" id="cd03399">
    <property type="entry name" value="SPFH_flotillin"/>
    <property type="match status" value="1"/>
</dbReference>
<dbReference type="GO" id="GO:0002020">
    <property type="term" value="F:protease binding"/>
    <property type="evidence" value="ECO:0007669"/>
    <property type="project" value="TreeGrafter"/>
</dbReference>
<sequence length="492" mass="53984">MFLTTNAPHILCVYLDHGLGPSPFKGGSGLFLAQMGNVETSGPNEALVLSGGCFGSSNFNIVVGGWGWSWWCLTDVKRLSLSVMTLTPRCEDVETLEGVAVTVTGYSLPSLQYILLSCFPTANFTLARPFCVNFALYLGVAQVKVMHDRQFLIAACEHFLGRDVEEIKDALLHTMEGHLRAILGTLSVEALYRDRDSFARMVRKVATPDVALMGVELLSFTIRDLHDRVEYLDSLGRGQIAMVKRDAEIGVAEAERDAGIQEAIFEKQLVDMRCKVDEAIAESQFHFASLQTQCEQEVNAATAESELAFELQAAKEQRVIREEEMEVEVVQRRLQVQVGQEEILRSQRALEHCVHLPAMAEAARTQMLAEAQHSKKVLEAKSSAEGIRSIGTAKATVLEALGTAEADGISEMAEAFEHFTDASKLSSMLAVLPRLTAHMTKVLSNTKEVVLCSGPENPSTSLTAFVESARDFFGSVLPPESVEEMTAVQVRH</sequence>
<reference evidence="8" key="1">
    <citation type="submission" date="2017-02" db="UniProtKB">
        <authorList>
            <consortium name="WormBaseParasite"/>
        </authorList>
    </citation>
    <scope>IDENTIFICATION</scope>
</reference>
<comment type="similarity">
    <text evidence="2 4">Belongs to the band 7/mec-2 family. Flotillin subfamily.</text>
</comment>
<evidence type="ECO:0000256" key="3">
    <source>
        <dbReference type="ARBA" id="ARBA00023136"/>
    </source>
</evidence>
<proteinExistence type="inferred from homology"/>
<evidence type="ECO:0000313" key="6">
    <source>
        <dbReference type="EMBL" id="VDK42974.1"/>
    </source>
</evidence>
<dbReference type="GO" id="GO:0072659">
    <property type="term" value="P:protein localization to plasma membrane"/>
    <property type="evidence" value="ECO:0007669"/>
    <property type="project" value="TreeGrafter"/>
</dbReference>
<dbReference type="GO" id="GO:0016600">
    <property type="term" value="C:flotillin complex"/>
    <property type="evidence" value="ECO:0007669"/>
    <property type="project" value="TreeGrafter"/>
</dbReference>